<dbReference type="AlphaFoldDB" id="A0A2T5PT97"/>
<sequence length="132" mass="14182">MADSFGANLKVGVLSVHEAGPEVRFVMGPEYFSPACVAGSRRVLDMQESSESQDGRAFAGRLESDAHSSSVISSGDLRKTVWVWPDMPAVSRGAKGSQSLPDVHKDAVKPQPVMLVQHPDIATKNRALTRHG</sequence>
<protein>
    <submittedName>
        <fullName evidence="1">Uncharacterized protein</fullName>
    </submittedName>
</protein>
<dbReference type="EMBL" id="QASO01000001">
    <property type="protein sequence ID" value="PTU80964.1"/>
    <property type="molecule type" value="Genomic_DNA"/>
</dbReference>
<evidence type="ECO:0000313" key="1">
    <source>
        <dbReference type="EMBL" id="PTU80964.1"/>
    </source>
</evidence>
<name>A0A2T5PT97_ECTOL</name>
<keyword evidence="2" id="KW-1185">Reference proteome</keyword>
<comment type="caution">
    <text evidence="1">The sequence shown here is derived from an EMBL/GenBank/DDBJ whole genome shotgun (WGS) entry which is preliminary data.</text>
</comment>
<accession>A0A2T5PT97</accession>
<proteinExistence type="predicted"/>
<evidence type="ECO:0000313" key="2">
    <source>
        <dbReference type="Proteomes" id="UP000244052"/>
    </source>
</evidence>
<organism evidence="1 2">
    <name type="scientific">Ectopseudomonas oleovorans</name>
    <name type="common">Pseudomonas oleovorans</name>
    <dbReference type="NCBI Taxonomy" id="301"/>
    <lineage>
        <taxon>Bacteria</taxon>
        <taxon>Pseudomonadati</taxon>
        <taxon>Pseudomonadota</taxon>
        <taxon>Gammaproteobacteria</taxon>
        <taxon>Pseudomonadales</taxon>
        <taxon>Pseudomonadaceae</taxon>
        <taxon>Ectopseudomonas</taxon>
    </lineage>
</organism>
<gene>
    <name evidence="1" type="ORF">DBO86_00200</name>
</gene>
<dbReference type="RefSeq" id="WP_060433553.1">
    <property type="nucleotide sequence ID" value="NZ_QASO01000001.1"/>
</dbReference>
<reference evidence="1 2" key="1">
    <citation type="submission" date="2018-04" db="EMBL/GenBank/DDBJ databases">
        <title>Pseudomonas sp. nov., isolated from mangrove soil.</title>
        <authorList>
            <person name="Chen C."/>
        </authorList>
    </citation>
    <scope>NUCLEOTIDE SEQUENCE [LARGE SCALE GENOMIC DNA]</scope>
    <source>
        <strain evidence="1 2">JCM 14246</strain>
    </source>
</reference>
<dbReference type="Proteomes" id="UP000244052">
    <property type="component" value="Unassembled WGS sequence"/>
</dbReference>